<evidence type="ECO:0000313" key="1">
    <source>
        <dbReference type="EMBL" id="CAB4323026.1"/>
    </source>
</evidence>
<dbReference type="AlphaFoldDB" id="A0A6J5YEG2"/>
<name>A0A6J5YEG2_9ZZZZ</name>
<protein>
    <submittedName>
        <fullName evidence="1">Unannotated protein</fullName>
    </submittedName>
</protein>
<dbReference type="EMBL" id="CAEMXZ010000024">
    <property type="protein sequence ID" value="CAB4323026.1"/>
    <property type="molecule type" value="Genomic_DNA"/>
</dbReference>
<reference evidence="1" key="1">
    <citation type="submission" date="2020-05" db="EMBL/GenBank/DDBJ databases">
        <authorList>
            <person name="Chiriac C."/>
            <person name="Salcher M."/>
            <person name="Ghai R."/>
            <person name="Kavagutti S V."/>
        </authorList>
    </citation>
    <scope>NUCLEOTIDE SEQUENCE</scope>
</reference>
<organism evidence="1">
    <name type="scientific">freshwater metagenome</name>
    <dbReference type="NCBI Taxonomy" id="449393"/>
    <lineage>
        <taxon>unclassified sequences</taxon>
        <taxon>metagenomes</taxon>
        <taxon>ecological metagenomes</taxon>
    </lineage>
</organism>
<proteinExistence type="predicted"/>
<gene>
    <name evidence="1" type="ORF">UFOPK1392_00770</name>
    <name evidence="2" type="ORF">UFOPK3733_01005</name>
</gene>
<dbReference type="EMBL" id="CAFBNC010000042">
    <property type="protein sequence ID" value="CAB4936531.1"/>
    <property type="molecule type" value="Genomic_DNA"/>
</dbReference>
<evidence type="ECO:0000313" key="2">
    <source>
        <dbReference type="EMBL" id="CAB4936531.1"/>
    </source>
</evidence>
<sequence>MWLSFLVLAAIAGLIGYSFWLNNRADTAVPELSFRVDTAVAMAAHDDGFTDRLIWASKVSSFQGDGPLALAPVVAGAEVRSFSVSLDGIVRLIYEGTDLAPGRCVAADITPEGAVFTKPSDCRQI</sequence>
<accession>A0A6J5YEG2</accession>